<dbReference type="Proteomes" id="UP000233551">
    <property type="component" value="Unassembled WGS sequence"/>
</dbReference>
<evidence type="ECO:0000313" key="2">
    <source>
        <dbReference type="Proteomes" id="UP000233551"/>
    </source>
</evidence>
<gene>
    <name evidence="1" type="ORF">CRG98_031005</name>
</gene>
<reference evidence="1 2" key="1">
    <citation type="submission" date="2017-11" db="EMBL/GenBank/DDBJ databases">
        <title>De-novo sequencing of pomegranate (Punica granatum L.) genome.</title>
        <authorList>
            <person name="Akparov Z."/>
            <person name="Amiraslanov A."/>
            <person name="Hajiyeva S."/>
            <person name="Abbasov M."/>
            <person name="Kaur K."/>
            <person name="Hamwieh A."/>
            <person name="Solovyev V."/>
            <person name="Salamov A."/>
            <person name="Braich B."/>
            <person name="Kosarev P."/>
            <person name="Mahmoud A."/>
            <person name="Hajiyev E."/>
            <person name="Babayeva S."/>
            <person name="Izzatullayeva V."/>
            <person name="Mammadov A."/>
            <person name="Mammadov A."/>
            <person name="Sharifova S."/>
            <person name="Ojaghi J."/>
            <person name="Eynullazada K."/>
            <person name="Bayramov B."/>
            <person name="Abdulazimova A."/>
            <person name="Shahmuradov I."/>
        </authorList>
    </citation>
    <scope>NUCLEOTIDE SEQUENCE [LARGE SCALE GENOMIC DNA]</scope>
    <source>
        <strain evidence="2">cv. AG2017</strain>
        <tissue evidence="1">Leaf</tissue>
    </source>
</reference>
<organism evidence="1 2">
    <name type="scientific">Punica granatum</name>
    <name type="common">Pomegranate</name>
    <dbReference type="NCBI Taxonomy" id="22663"/>
    <lineage>
        <taxon>Eukaryota</taxon>
        <taxon>Viridiplantae</taxon>
        <taxon>Streptophyta</taxon>
        <taxon>Embryophyta</taxon>
        <taxon>Tracheophyta</taxon>
        <taxon>Spermatophyta</taxon>
        <taxon>Magnoliopsida</taxon>
        <taxon>eudicotyledons</taxon>
        <taxon>Gunneridae</taxon>
        <taxon>Pentapetalae</taxon>
        <taxon>rosids</taxon>
        <taxon>malvids</taxon>
        <taxon>Myrtales</taxon>
        <taxon>Lythraceae</taxon>
        <taxon>Punica</taxon>
    </lineage>
</organism>
<sequence length="92" mass="9995">MWRRMSASISREREISDRNARSGEFLKIERRFGVGAFYEGAPAKLQGLVSAQPSNGRVLPPQLANADEETPMAAALCRFPVSLTRICSGGVG</sequence>
<keyword evidence="2" id="KW-1185">Reference proteome</keyword>
<name>A0A2I0IYT3_PUNGR</name>
<proteinExistence type="predicted"/>
<protein>
    <submittedName>
        <fullName evidence="1">Uncharacterized protein</fullName>
    </submittedName>
</protein>
<dbReference type="AlphaFoldDB" id="A0A2I0IYT3"/>
<evidence type="ECO:0000313" key="1">
    <source>
        <dbReference type="EMBL" id="PKI48586.1"/>
    </source>
</evidence>
<comment type="caution">
    <text evidence="1">The sequence shown here is derived from an EMBL/GenBank/DDBJ whole genome shotgun (WGS) entry which is preliminary data.</text>
</comment>
<dbReference type="EMBL" id="PGOL01002369">
    <property type="protein sequence ID" value="PKI48586.1"/>
    <property type="molecule type" value="Genomic_DNA"/>
</dbReference>
<accession>A0A2I0IYT3</accession>